<protein>
    <recommendedName>
        <fullName evidence="2">SWR1-complex protein 5</fullName>
    </recommendedName>
</protein>
<comment type="caution">
    <text evidence="5">The sequence shown here is derived from an EMBL/GenBank/DDBJ whole genome shotgun (WGS) entry which is preliminary data.</text>
</comment>
<dbReference type="OrthoDB" id="445677at2759"/>
<dbReference type="AlphaFoldDB" id="A0A9P6CBN3"/>
<evidence type="ECO:0000256" key="2">
    <source>
        <dbReference type="ARBA" id="ARBA00019138"/>
    </source>
</evidence>
<dbReference type="InterPro" id="IPR011421">
    <property type="entry name" value="BCNT-C"/>
</dbReference>
<proteinExistence type="inferred from homology"/>
<evidence type="ECO:0000259" key="4">
    <source>
        <dbReference type="PROSITE" id="PS51279"/>
    </source>
</evidence>
<name>A0A9P6CBN3_9AGAR</name>
<dbReference type="PANTHER" id="PTHR48407">
    <property type="entry name" value="CRANIOFACIAL DEVELOPMENT PROTEIN 1"/>
    <property type="match status" value="1"/>
</dbReference>
<dbReference type="Proteomes" id="UP000807353">
    <property type="component" value="Unassembled WGS sequence"/>
</dbReference>
<evidence type="ECO:0000256" key="1">
    <source>
        <dbReference type="ARBA" id="ARBA00010465"/>
    </source>
</evidence>
<gene>
    <name evidence="5" type="ORF">BDZ94DRAFT_1324569</name>
</gene>
<accession>A0A9P6CBN3</accession>
<sequence>MSPERKLNDSDSEDDVDYVPPAEKEDSSDEEPELKRARTTSPPLPVVTEAEKKQQRDTLWASFQASVEAPSEHVLPESSKPKVKIEKRYRFAGEDVVEVIEVNADSPDAKKWPVWREPGVVDPAPSTSTTPGDIPQLAVKKPDATTVSSDISINLPKKRPGPRKPKVTLAALPASSSAKAKKLTTLDKSAMDWRSHVQATEDPELKDELEANRRSGGYLEKVEFLKRVDERKDDVLEASKGSKRRRP</sequence>
<dbReference type="PROSITE" id="PS51279">
    <property type="entry name" value="BCNT_C"/>
    <property type="match status" value="1"/>
</dbReference>
<dbReference type="GO" id="GO:0000812">
    <property type="term" value="C:Swr1 complex"/>
    <property type="evidence" value="ECO:0007669"/>
    <property type="project" value="TreeGrafter"/>
</dbReference>
<evidence type="ECO:0000313" key="6">
    <source>
        <dbReference type="Proteomes" id="UP000807353"/>
    </source>
</evidence>
<feature type="compositionally biased region" description="Basic residues" evidence="3">
    <location>
        <begin position="156"/>
        <end position="166"/>
    </location>
</feature>
<feature type="region of interest" description="Disordered" evidence="3">
    <location>
        <begin position="1"/>
        <end position="57"/>
    </location>
</feature>
<dbReference type="PANTHER" id="PTHR48407:SF1">
    <property type="entry name" value="CRANIOFACIAL DEVELOPMENT PROTEIN 1"/>
    <property type="match status" value="1"/>
</dbReference>
<evidence type="ECO:0000256" key="3">
    <source>
        <dbReference type="SAM" id="MobiDB-lite"/>
    </source>
</evidence>
<dbReference type="InterPro" id="IPR027124">
    <property type="entry name" value="Swc5/CFDP1/2"/>
</dbReference>
<evidence type="ECO:0000313" key="5">
    <source>
        <dbReference type="EMBL" id="KAF9459741.1"/>
    </source>
</evidence>
<reference evidence="5" key="1">
    <citation type="submission" date="2020-11" db="EMBL/GenBank/DDBJ databases">
        <authorList>
            <consortium name="DOE Joint Genome Institute"/>
            <person name="Ahrendt S."/>
            <person name="Riley R."/>
            <person name="Andreopoulos W."/>
            <person name="Labutti K."/>
            <person name="Pangilinan J."/>
            <person name="Ruiz-Duenas F.J."/>
            <person name="Barrasa J.M."/>
            <person name="Sanchez-Garcia M."/>
            <person name="Camarero S."/>
            <person name="Miyauchi S."/>
            <person name="Serrano A."/>
            <person name="Linde D."/>
            <person name="Babiker R."/>
            <person name="Drula E."/>
            <person name="Ayuso-Fernandez I."/>
            <person name="Pacheco R."/>
            <person name="Padilla G."/>
            <person name="Ferreira P."/>
            <person name="Barriuso J."/>
            <person name="Kellner H."/>
            <person name="Castanera R."/>
            <person name="Alfaro M."/>
            <person name="Ramirez L."/>
            <person name="Pisabarro A.G."/>
            <person name="Kuo A."/>
            <person name="Tritt A."/>
            <person name="Lipzen A."/>
            <person name="He G."/>
            <person name="Yan M."/>
            <person name="Ng V."/>
            <person name="Cullen D."/>
            <person name="Martin F."/>
            <person name="Rosso M.-N."/>
            <person name="Henrissat B."/>
            <person name="Hibbett D."/>
            <person name="Martinez A.T."/>
            <person name="Grigoriev I.V."/>
        </authorList>
    </citation>
    <scope>NUCLEOTIDE SEQUENCE</scope>
    <source>
        <strain evidence="5">CBS 247.69</strain>
    </source>
</reference>
<organism evidence="5 6">
    <name type="scientific">Collybia nuda</name>
    <dbReference type="NCBI Taxonomy" id="64659"/>
    <lineage>
        <taxon>Eukaryota</taxon>
        <taxon>Fungi</taxon>
        <taxon>Dikarya</taxon>
        <taxon>Basidiomycota</taxon>
        <taxon>Agaricomycotina</taxon>
        <taxon>Agaricomycetes</taxon>
        <taxon>Agaricomycetidae</taxon>
        <taxon>Agaricales</taxon>
        <taxon>Tricholomatineae</taxon>
        <taxon>Clitocybaceae</taxon>
        <taxon>Collybia</taxon>
    </lineage>
</organism>
<keyword evidence="6" id="KW-1185">Reference proteome</keyword>
<dbReference type="Pfam" id="PF07572">
    <property type="entry name" value="BCNT"/>
    <property type="match status" value="1"/>
</dbReference>
<comment type="similarity">
    <text evidence="1">Belongs to the SWC5 family.</text>
</comment>
<feature type="domain" description="BCNT-C" evidence="4">
    <location>
        <begin position="163"/>
        <end position="246"/>
    </location>
</feature>
<feature type="region of interest" description="Disordered" evidence="3">
    <location>
        <begin position="109"/>
        <end position="166"/>
    </location>
</feature>
<dbReference type="EMBL" id="MU150311">
    <property type="protein sequence ID" value="KAF9459741.1"/>
    <property type="molecule type" value="Genomic_DNA"/>
</dbReference>